<proteinExistence type="inferred from homology"/>
<dbReference type="PANTHER" id="PTHR31459">
    <property type="match status" value="1"/>
</dbReference>
<evidence type="ECO:0000313" key="4">
    <source>
        <dbReference type="Proteomes" id="UP001207337"/>
    </source>
</evidence>
<dbReference type="SUPFAM" id="SSF117070">
    <property type="entry name" value="LEA14-like"/>
    <property type="match status" value="2"/>
</dbReference>
<evidence type="ECO:0000259" key="2">
    <source>
        <dbReference type="SMART" id="SM00769"/>
    </source>
</evidence>
<keyword evidence="4" id="KW-1185">Reference proteome</keyword>
<dbReference type="Pfam" id="PF03168">
    <property type="entry name" value="LEA_2"/>
    <property type="match status" value="2"/>
</dbReference>
<dbReference type="SMART" id="SM00769">
    <property type="entry name" value="WHy"/>
    <property type="match status" value="2"/>
</dbReference>
<accession>A0ABT3PX21</accession>
<gene>
    <name evidence="3" type="ORF">LQ318_05685</name>
</gene>
<evidence type="ECO:0000256" key="1">
    <source>
        <dbReference type="ARBA" id="ARBA00005960"/>
    </source>
</evidence>
<dbReference type="Gene3D" id="2.60.40.1820">
    <property type="match status" value="2"/>
</dbReference>
<dbReference type="RefSeq" id="WP_265788328.1">
    <property type="nucleotide sequence ID" value="NZ_BAABRS010000001.1"/>
</dbReference>
<comment type="caution">
    <text evidence="3">The sequence shown here is derived from an EMBL/GenBank/DDBJ whole genome shotgun (WGS) entry which is preliminary data.</text>
</comment>
<dbReference type="PANTHER" id="PTHR31459:SF2">
    <property type="entry name" value="OS03G0843300 PROTEIN"/>
    <property type="match status" value="1"/>
</dbReference>
<dbReference type="InterPro" id="IPR045043">
    <property type="entry name" value="Lea14-like"/>
</dbReference>
<name>A0ABT3PX21_9BACT</name>
<dbReference type="InterPro" id="IPR004864">
    <property type="entry name" value="LEA_2"/>
</dbReference>
<dbReference type="EMBL" id="JAJNDC010000001">
    <property type="protein sequence ID" value="MCW9712394.1"/>
    <property type="molecule type" value="Genomic_DNA"/>
</dbReference>
<feature type="domain" description="Water stress and hypersensitive response" evidence="2">
    <location>
        <begin position="169"/>
        <end position="291"/>
    </location>
</feature>
<organism evidence="3 4">
    <name type="scientific">Fodinibius salicampi</name>
    <dbReference type="NCBI Taxonomy" id="1920655"/>
    <lineage>
        <taxon>Bacteria</taxon>
        <taxon>Pseudomonadati</taxon>
        <taxon>Balneolota</taxon>
        <taxon>Balneolia</taxon>
        <taxon>Balneolales</taxon>
        <taxon>Balneolaceae</taxon>
        <taxon>Fodinibius</taxon>
    </lineage>
</organism>
<evidence type="ECO:0000313" key="3">
    <source>
        <dbReference type="EMBL" id="MCW9712394.1"/>
    </source>
</evidence>
<protein>
    <submittedName>
        <fullName evidence="3">LEA type 2 family protein</fullName>
    </submittedName>
</protein>
<comment type="similarity">
    <text evidence="1">Belongs to the LEA type 2 family.</text>
</comment>
<sequence length="294" mass="32388">MISNSLSLSGISLRTTCLFLALIILGGCSTIQEITNSIQKPKVSVANVRVTDFNFSQMELTYVIKVENPNAVAVEMIGYDYNLDINEHPFINGDQSKTMTIEASGESIFEVPMTLNFPDLYRTASELVNEDESSYQFLSHLRFDLPIIGTTGIPVKKSGNIPLLKLPKLSMQSIEVNNLNLSSADLTLKLGFNNPNGFGMDIGQLNYDLIVNGSQWADGTALQDVKVKENGLTELEIPISLNVTQIGTSAYQILTGSENLDYQFQGNFQFNVGHELLGSTNFDFNRSGKIPVNR</sequence>
<dbReference type="InterPro" id="IPR013990">
    <property type="entry name" value="WHy-dom"/>
</dbReference>
<reference evidence="3 4" key="1">
    <citation type="submission" date="2021-11" db="EMBL/GenBank/DDBJ databases">
        <title>Aliifidinibius sp. nov., a new bacterium isolated from saline soil.</title>
        <authorList>
            <person name="Galisteo C."/>
            <person name="De La Haba R."/>
            <person name="Sanchez-Porro C."/>
            <person name="Ventosa A."/>
        </authorList>
    </citation>
    <scope>NUCLEOTIDE SEQUENCE [LARGE SCALE GENOMIC DNA]</scope>
    <source>
        <strain evidence="3 4">KACC 190600</strain>
    </source>
</reference>
<dbReference type="Proteomes" id="UP001207337">
    <property type="component" value="Unassembled WGS sequence"/>
</dbReference>
<feature type="domain" description="Water stress and hypersensitive response" evidence="2">
    <location>
        <begin position="43"/>
        <end position="160"/>
    </location>
</feature>